<dbReference type="OrthoDB" id="2189422at2"/>
<dbReference type="PANTHER" id="PTHR43014">
    <property type="entry name" value="MERCURIC REDUCTASE"/>
    <property type="match status" value="1"/>
</dbReference>
<evidence type="ECO:0000313" key="7">
    <source>
        <dbReference type="EMBL" id="KRO00727.1"/>
    </source>
</evidence>
<proteinExistence type="inferred from homology"/>
<keyword evidence="4" id="KW-0520">NAD</keyword>
<protein>
    <submittedName>
        <fullName evidence="7">Glutathione reductase</fullName>
    </submittedName>
</protein>
<dbReference type="Pfam" id="PF02852">
    <property type="entry name" value="Pyr_redox_dim"/>
    <property type="match status" value="1"/>
</dbReference>
<dbReference type="PANTHER" id="PTHR43014:SF5">
    <property type="entry name" value="GLUTATHIONE REDUCTASE (NADPH)"/>
    <property type="match status" value="1"/>
</dbReference>
<dbReference type="PRINTS" id="PR00411">
    <property type="entry name" value="PNDRDTASEI"/>
</dbReference>
<evidence type="ECO:0000256" key="3">
    <source>
        <dbReference type="ARBA" id="ARBA00022827"/>
    </source>
</evidence>
<dbReference type="Gene3D" id="3.30.390.30">
    <property type="match status" value="1"/>
</dbReference>
<accession>A0A0R2LH22</accession>
<evidence type="ECO:0000256" key="4">
    <source>
        <dbReference type="PIRSR" id="PIRSR000350-3"/>
    </source>
</evidence>
<dbReference type="Proteomes" id="UP000051006">
    <property type="component" value="Unassembled WGS sequence"/>
</dbReference>
<sequence length="442" mass="48343">MQIFDAIIIGGGVGGGAAALSLATRGYKVIIVEERDWGGTTINRGSTSKRALLASAETHYRLRQLRQPVLPLSWEEMAAHSASVTMAANQRYGSRLVKSGVTTIEGHATFVDSQTIKVHGQQYQAKWIILATGARPRMLKFPGDQYLEHSASFLKSAILPKNITIIGAGIISFALASIATEAGSKVTIVQHNQRALGIFDRDLVQKLVHTLSDAGVDFKFDNNVQSITRLSTNDYEVNTDKTTFKTNAIYCVAGRIPNFEDLNLSAMGVRFGEYGIKVDEKLQTTNPHIFALGDCCDAPVPKLSNFAIYQGKYLGTSLGSVARFSIKYPVPALTVFSLPKLGQVGISVQKAAQQSDLEVKNVDLSQWQTYSRNGDNLAQMKLVVNKGSQQIVGAEVLSQDADYLVNYLVLMMQQHVSTDDLIQQLFAYPTQASDLYGIWQAK</sequence>
<dbReference type="InterPro" id="IPR001100">
    <property type="entry name" value="Pyr_nuc-diS_OxRdtase"/>
</dbReference>
<dbReference type="InterPro" id="IPR016156">
    <property type="entry name" value="FAD/NAD-linked_Rdtase_dimer_sf"/>
</dbReference>
<dbReference type="PIRSF" id="PIRSF000350">
    <property type="entry name" value="Mercury_reductase_MerA"/>
    <property type="match status" value="1"/>
</dbReference>
<feature type="domain" description="FAD/NAD(P)-binding" evidence="6">
    <location>
        <begin position="5"/>
        <end position="311"/>
    </location>
</feature>
<name>A0A0R2LH22_9LACO</name>
<dbReference type="InterPro" id="IPR004099">
    <property type="entry name" value="Pyr_nucl-diS_OxRdtase_dimer"/>
</dbReference>
<dbReference type="SUPFAM" id="SSF51905">
    <property type="entry name" value="FAD/NAD(P)-binding domain"/>
    <property type="match status" value="1"/>
</dbReference>
<dbReference type="AlphaFoldDB" id="A0A0R2LH22"/>
<dbReference type="RefSeq" id="WP_057879471.1">
    <property type="nucleotide sequence ID" value="NZ_JQCF01000001.1"/>
</dbReference>
<keyword evidence="8" id="KW-1185">Reference proteome</keyword>
<dbReference type="GO" id="GO:0016491">
    <property type="term" value="F:oxidoreductase activity"/>
    <property type="evidence" value="ECO:0007669"/>
    <property type="project" value="InterPro"/>
</dbReference>
<comment type="caution">
    <text evidence="7">The sequence shown here is derived from an EMBL/GenBank/DDBJ whole genome shotgun (WGS) entry which is preliminary data.</text>
</comment>
<evidence type="ECO:0000259" key="5">
    <source>
        <dbReference type="Pfam" id="PF02852"/>
    </source>
</evidence>
<dbReference type="Pfam" id="PF07992">
    <property type="entry name" value="Pyr_redox_2"/>
    <property type="match status" value="1"/>
</dbReference>
<keyword evidence="3 4" id="KW-0274">FAD</keyword>
<dbReference type="GO" id="GO:0000166">
    <property type="term" value="F:nucleotide binding"/>
    <property type="evidence" value="ECO:0007669"/>
    <property type="project" value="UniProtKB-KW"/>
</dbReference>
<feature type="binding site" evidence="4">
    <location>
        <position position="254"/>
    </location>
    <ligand>
        <name>NAD(+)</name>
        <dbReference type="ChEBI" id="CHEBI:57540"/>
    </ligand>
</feature>
<evidence type="ECO:0000313" key="8">
    <source>
        <dbReference type="Proteomes" id="UP000051006"/>
    </source>
</evidence>
<comment type="cofactor">
    <cofactor evidence="4">
        <name>FAD</name>
        <dbReference type="ChEBI" id="CHEBI:57692"/>
    </cofactor>
    <text evidence="4">Binds 1 FAD per subunit.</text>
</comment>
<keyword evidence="2" id="KW-0285">Flavoprotein</keyword>
<dbReference type="SUPFAM" id="SSF55424">
    <property type="entry name" value="FAD/NAD-linked reductases, dimerisation (C-terminal) domain"/>
    <property type="match status" value="1"/>
</dbReference>
<feature type="domain" description="Pyridine nucleotide-disulphide oxidoreductase dimerisation" evidence="5">
    <location>
        <begin position="334"/>
        <end position="432"/>
    </location>
</feature>
<dbReference type="PATRIC" id="fig|993692.3.peg.44"/>
<evidence type="ECO:0000256" key="2">
    <source>
        <dbReference type="ARBA" id="ARBA00022630"/>
    </source>
</evidence>
<dbReference type="Gene3D" id="3.50.50.60">
    <property type="entry name" value="FAD/NAD(P)-binding domain"/>
    <property type="match status" value="2"/>
</dbReference>
<dbReference type="EMBL" id="JQCF01000001">
    <property type="protein sequence ID" value="KRO00727.1"/>
    <property type="molecule type" value="Genomic_DNA"/>
</dbReference>
<dbReference type="STRING" id="993692.IV57_GL000045"/>
<evidence type="ECO:0000259" key="6">
    <source>
        <dbReference type="Pfam" id="PF07992"/>
    </source>
</evidence>
<dbReference type="PRINTS" id="PR00368">
    <property type="entry name" value="FADPNR"/>
</dbReference>
<gene>
    <name evidence="7" type="ORF">IV57_GL000045</name>
</gene>
<dbReference type="InterPro" id="IPR036188">
    <property type="entry name" value="FAD/NAD-bd_sf"/>
</dbReference>
<feature type="binding site" evidence="4">
    <location>
        <position position="294"/>
    </location>
    <ligand>
        <name>FAD</name>
        <dbReference type="ChEBI" id="CHEBI:57692"/>
    </ligand>
</feature>
<evidence type="ECO:0000256" key="1">
    <source>
        <dbReference type="ARBA" id="ARBA00007532"/>
    </source>
</evidence>
<dbReference type="InterPro" id="IPR023753">
    <property type="entry name" value="FAD/NAD-binding_dom"/>
</dbReference>
<organism evidence="7 8">
    <name type="scientific">Companilactobacillus kimchiensis</name>
    <dbReference type="NCBI Taxonomy" id="993692"/>
    <lineage>
        <taxon>Bacteria</taxon>
        <taxon>Bacillati</taxon>
        <taxon>Bacillota</taxon>
        <taxon>Bacilli</taxon>
        <taxon>Lactobacillales</taxon>
        <taxon>Lactobacillaceae</taxon>
        <taxon>Companilactobacillus</taxon>
    </lineage>
</organism>
<reference evidence="7 8" key="1">
    <citation type="journal article" date="2015" name="Genome Announc.">
        <title>Expanding the biotechnology potential of lactobacilli through comparative genomics of 213 strains and associated genera.</title>
        <authorList>
            <person name="Sun Z."/>
            <person name="Harris H.M."/>
            <person name="McCann A."/>
            <person name="Guo C."/>
            <person name="Argimon S."/>
            <person name="Zhang W."/>
            <person name="Yang X."/>
            <person name="Jeffery I.B."/>
            <person name="Cooney J.C."/>
            <person name="Kagawa T.F."/>
            <person name="Liu W."/>
            <person name="Song Y."/>
            <person name="Salvetti E."/>
            <person name="Wrobel A."/>
            <person name="Rasinkangas P."/>
            <person name="Parkhill J."/>
            <person name="Rea M.C."/>
            <person name="O'Sullivan O."/>
            <person name="Ritari J."/>
            <person name="Douillard F.P."/>
            <person name="Paul Ross R."/>
            <person name="Yang R."/>
            <person name="Briner A.E."/>
            <person name="Felis G.E."/>
            <person name="de Vos W.M."/>
            <person name="Barrangou R."/>
            <person name="Klaenhammer T.R."/>
            <person name="Caufield P.W."/>
            <person name="Cui Y."/>
            <person name="Zhang H."/>
            <person name="O'Toole P.W."/>
        </authorList>
    </citation>
    <scope>NUCLEOTIDE SEQUENCE [LARGE SCALE GENOMIC DNA]</scope>
    <source>
        <strain evidence="7 8">DSM 24716</strain>
    </source>
</reference>
<comment type="similarity">
    <text evidence="1">Belongs to the class-I pyridine nucleotide-disulfide oxidoreductase family.</text>
</comment>
<keyword evidence="4" id="KW-0547">Nucleotide-binding</keyword>